<dbReference type="Pfam" id="PF05995">
    <property type="entry name" value="CDO_I"/>
    <property type="match status" value="1"/>
</dbReference>
<comment type="caution">
    <text evidence="7">The sequence shown here is derived from an EMBL/GenBank/DDBJ whole genome shotgun (WGS) entry which is preliminary data.</text>
</comment>
<dbReference type="PANTHER" id="PTHR12918">
    <property type="entry name" value="CYSTEINE DIOXYGENASE"/>
    <property type="match status" value="1"/>
</dbReference>
<evidence type="ECO:0008006" key="9">
    <source>
        <dbReference type="Google" id="ProtNLM"/>
    </source>
</evidence>
<dbReference type="Proteomes" id="UP000541969">
    <property type="component" value="Unassembled WGS sequence"/>
</dbReference>
<gene>
    <name evidence="7" type="ORF">GGQ55_001449</name>
</gene>
<organism evidence="7 8">
    <name type="scientific">Petropleomorpha daqingensis</name>
    <dbReference type="NCBI Taxonomy" id="2026353"/>
    <lineage>
        <taxon>Bacteria</taxon>
        <taxon>Bacillati</taxon>
        <taxon>Actinomycetota</taxon>
        <taxon>Actinomycetes</taxon>
        <taxon>Geodermatophilales</taxon>
        <taxon>Geodermatophilaceae</taxon>
        <taxon>Petropleomorpha</taxon>
    </lineage>
</organism>
<dbReference type="InterPro" id="IPR014710">
    <property type="entry name" value="RmlC-like_jellyroll"/>
</dbReference>
<sequence>MSLAELSPAVLSDPRLAPLVAAAATRPTGSAALAVALAVRTDLWEPRIGFREESRWTALLEPGDVRPYLDPSLHAELADAQIWLLTWLPGQGTPLHDHGSSAGAFAVARGTLTERVIAAGGPGRPRETEHDLETGRVRFFGPHYVHQVTNRHAEPAVSVHVYAPRLTVMHTYRVDDDGLIRTGRERAGVDW</sequence>
<accession>A0A853CDE7</accession>
<keyword evidence="4" id="KW-0560">Oxidoreductase</keyword>
<dbReference type="PANTHER" id="PTHR12918:SF1">
    <property type="entry name" value="CYSTEINE DIOXYGENASE TYPE 1"/>
    <property type="match status" value="1"/>
</dbReference>
<protein>
    <recommendedName>
        <fullName evidence="9">Cysteine dioxygenase type I</fullName>
    </recommendedName>
</protein>
<keyword evidence="8" id="KW-1185">Reference proteome</keyword>
<evidence type="ECO:0000313" key="8">
    <source>
        <dbReference type="Proteomes" id="UP000541969"/>
    </source>
</evidence>
<feature type="binding site" evidence="6">
    <location>
        <position position="98"/>
    </location>
    <ligand>
        <name>Fe cation</name>
        <dbReference type="ChEBI" id="CHEBI:24875"/>
        <note>catalytic</note>
    </ligand>
</feature>
<feature type="binding site" evidence="6">
    <location>
        <position position="96"/>
    </location>
    <ligand>
        <name>Fe cation</name>
        <dbReference type="ChEBI" id="CHEBI:24875"/>
        <note>catalytic</note>
    </ligand>
</feature>
<evidence type="ECO:0000256" key="1">
    <source>
        <dbReference type="ARBA" id="ARBA00006622"/>
    </source>
</evidence>
<evidence type="ECO:0000256" key="4">
    <source>
        <dbReference type="ARBA" id="ARBA00023002"/>
    </source>
</evidence>
<name>A0A853CDE7_9ACTN</name>
<dbReference type="RefSeq" id="WP_179715791.1">
    <property type="nucleotide sequence ID" value="NZ_JACBZT010000001.1"/>
</dbReference>
<dbReference type="GO" id="GO:0016702">
    <property type="term" value="F:oxidoreductase activity, acting on single donors with incorporation of molecular oxygen, incorporation of two atoms of oxygen"/>
    <property type="evidence" value="ECO:0007669"/>
    <property type="project" value="InterPro"/>
</dbReference>
<comment type="similarity">
    <text evidence="1">Belongs to the cysteine dioxygenase family.</text>
</comment>
<evidence type="ECO:0000256" key="3">
    <source>
        <dbReference type="ARBA" id="ARBA00022964"/>
    </source>
</evidence>
<evidence type="ECO:0000313" key="7">
    <source>
        <dbReference type="EMBL" id="NYJ05171.1"/>
    </source>
</evidence>
<feature type="binding site" evidence="6">
    <location>
        <position position="146"/>
    </location>
    <ligand>
        <name>Fe cation</name>
        <dbReference type="ChEBI" id="CHEBI:24875"/>
        <note>catalytic</note>
    </ligand>
</feature>
<dbReference type="EMBL" id="JACBZT010000001">
    <property type="protein sequence ID" value="NYJ05171.1"/>
    <property type="molecule type" value="Genomic_DNA"/>
</dbReference>
<dbReference type="CDD" id="cd10548">
    <property type="entry name" value="cupin_CDO"/>
    <property type="match status" value="1"/>
</dbReference>
<evidence type="ECO:0000256" key="2">
    <source>
        <dbReference type="ARBA" id="ARBA00022723"/>
    </source>
</evidence>
<evidence type="ECO:0000256" key="5">
    <source>
        <dbReference type="ARBA" id="ARBA00023004"/>
    </source>
</evidence>
<evidence type="ECO:0000256" key="6">
    <source>
        <dbReference type="PIRSR" id="PIRSR610300-51"/>
    </source>
</evidence>
<dbReference type="InterPro" id="IPR010300">
    <property type="entry name" value="CDO_1"/>
</dbReference>
<dbReference type="InterPro" id="IPR011051">
    <property type="entry name" value="RmlC_Cupin_sf"/>
</dbReference>
<reference evidence="7 8" key="1">
    <citation type="submission" date="2020-07" db="EMBL/GenBank/DDBJ databases">
        <title>Sequencing the genomes of 1000 actinobacteria strains.</title>
        <authorList>
            <person name="Klenk H.-P."/>
        </authorList>
    </citation>
    <scope>NUCLEOTIDE SEQUENCE [LARGE SCALE GENOMIC DNA]</scope>
    <source>
        <strain evidence="7 8">DSM 104001</strain>
    </source>
</reference>
<dbReference type="GO" id="GO:0008198">
    <property type="term" value="F:ferrous iron binding"/>
    <property type="evidence" value="ECO:0007669"/>
    <property type="project" value="TreeGrafter"/>
</dbReference>
<proteinExistence type="inferred from homology"/>
<dbReference type="SUPFAM" id="SSF51182">
    <property type="entry name" value="RmlC-like cupins"/>
    <property type="match status" value="1"/>
</dbReference>
<dbReference type="Gene3D" id="2.60.120.10">
    <property type="entry name" value="Jelly Rolls"/>
    <property type="match status" value="1"/>
</dbReference>
<dbReference type="AlphaFoldDB" id="A0A853CDE7"/>
<keyword evidence="3" id="KW-0223">Dioxygenase</keyword>
<keyword evidence="5 6" id="KW-0408">Iron</keyword>
<keyword evidence="2 6" id="KW-0479">Metal-binding</keyword>